<sequence>MKCEYLDKTAWAVKEGAENITETVREMCKLERCRTASLLEKSWYDLDICAFNLEQMVDRDLMEADGKVLALLDMKSRGVEVPPGLEKRIMANRGSIVASYTTHMEHIFLRMNTIKKRTAWTRMTCQSHHLVLVSRKQVPVTARKNLGIRGRLKKMRTAQREVKRRNGKKW</sequence>
<name>A0A0C9W3U5_SPHS4</name>
<evidence type="ECO:0000313" key="2">
    <source>
        <dbReference type="Proteomes" id="UP000054279"/>
    </source>
</evidence>
<organism evidence="1 2">
    <name type="scientific">Sphaerobolus stellatus (strain SS14)</name>
    <dbReference type="NCBI Taxonomy" id="990650"/>
    <lineage>
        <taxon>Eukaryota</taxon>
        <taxon>Fungi</taxon>
        <taxon>Dikarya</taxon>
        <taxon>Basidiomycota</taxon>
        <taxon>Agaricomycotina</taxon>
        <taxon>Agaricomycetes</taxon>
        <taxon>Phallomycetidae</taxon>
        <taxon>Geastrales</taxon>
        <taxon>Sphaerobolaceae</taxon>
        <taxon>Sphaerobolus</taxon>
    </lineage>
</organism>
<protein>
    <submittedName>
        <fullName evidence="1">Uncharacterized protein</fullName>
    </submittedName>
</protein>
<dbReference type="AlphaFoldDB" id="A0A0C9W3U5"/>
<proteinExistence type="predicted"/>
<dbReference type="EMBL" id="KN837105">
    <property type="protein sequence ID" value="KIJ46802.1"/>
    <property type="molecule type" value="Genomic_DNA"/>
</dbReference>
<gene>
    <name evidence="1" type="ORF">M422DRAFT_249537</name>
</gene>
<keyword evidence="2" id="KW-1185">Reference proteome</keyword>
<reference evidence="1 2" key="1">
    <citation type="submission" date="2014-06" db="EMBL/GenBank/DDBJ databases">
        <title>Evolutionary Origins and Diversification of the Mycorrhizal Mutualists.</title>
        <authorList>
            <consortium name="DOE Joint Genome Institute"/>
            <consortium name="Mycorrhizal Genomics Consortium"/>
            <person name="Kohler A."/>
            <person name="Kuo A."/>
            <person name="Nagy L.G."/>
            <person name="Floudas D."/>
            <person name="Copeland A."/>
            <person name="Barry K.W."/>
            <person name="Cichocki N."/>
            <person name="Veneault-Fourrey C."/>
            <person name="LaButti K."/>
            <person name="Lindquist E.A."/>
            <person name="Lipzen A."/>
            <person name="Lundell T."/>
            <person name="Morin E."/>
            <person name="Murat C."/>
            <person name="Riley R."/>
            <person name="Ohm R."/>
            <person name="Sun H."/>
            <person name="Tunlid A."/>
            <person name="Henrissat B."/>
            <person name="Grigoriev I.V."/>
            <person name="Hibbett D.S."/>
            <person name="Martin F."/>
        </authorList>
    </citation>
    <scope>NUCLEOTIDE SEQUENCE [LARGE SCALE GENOMIC DNA]</scope>
    <source>
        <strain evidence="1 2">SS14</strain>
    </source>
</reference>
<dbReference type="Proteomes" id="UP000054279">
    <property type="component" value="Unassembled WGS sequence"/>
</dbReference>
<dbReference type="HOGENOM" id="CLU_1571636_0_0_1"/>
<accession>A0A0C9W3U5</accession>
<evidence type="ECO:0000313" key="1">
    <source>
        <dbReference type="EMBL" id="KIJ46802.1"/>
    </source>
</evidence>